<dbReference type="EMBL" id="OX395127">
    <property type="protein sequence ID" value="CAI5766335.1"/>
    <property type="molecule type" value="Genomic_DNA"/>
</dbReference>
<accession>A0AA35JV14</accession>
<dbReference type="Proteomes" id="UP001178461">
    <property type="component" value="Chromosome 2"/>
</dbReference>
<sequence>MCVKRLSQKPKRILEAGERRHCNSVPSTETLQGYRSNIWIPLVNFPWKQPPTTSWEEKGLLLCPPLWDDQSGSRLLTAPAPSAAWPGSSMPSGVSASPLSLSPQPPK</sequence>
<gene>
    <name evidence="2" type="ORF">PODLI_1B022503</name>
</gene>
<evidence type="ECO:0000256" key="1">
    <source>
        <dbReference type="SAM" id="MobiDB-lite"/>
    </source>
</evidence>
<feature type="region of interest" description="Disordered" evidence="1">
    <location>
        <begin position="73"/>
        <end position="107"/>
    </location>
</feature>
<feature type="non-terminal residue" evidence="2">
    <location>
        <position position="107"/>
    </location>
</feature>
<reference evidence="2" key="1">
    <citation type="submission" date="2022-12" db="EMBL/GenBank/DDBJ databases">
        <authorList>
            <person name="Alioto T."/>
            <person name="Alioto T."/>
            <person name="Gomez Garrido J."/>
        </authorList>
    </citation>
    <scope>NUCLEOTIDE SEQUENCE</scope>
</reference>
<feature type="compositionally biased region" description="Low complexity" evidence="1">
    <location>
        <begin position="78"/>
        <end position="107"/>
    </location>
</feature>
<name>A0AA35JV14_9SAUR</name>
<evidence type="ECO:0000313" key="2">
    <source>
        <dbReference type="EMBL" id="CAI5766335.1"/>
    </source>
</evidence>
<keyword evidence="3" id="KW-1185">Reference proteome</keyword>
<proteinExistence type="predicted"/>
<dbReference type="AlphaFoldDB" id="A0AA35JV14"/>
<organism evidence="2 3">
    <name type="scientific">Podarcis lilfordi</name>
    <name type="common">Lilford's wall lizard</name>
    <dbReference type="NCBI Taxonomy" id="74358"/>
    <lineage>
        <taxon>Eukaryota</taxon>
        <taxon>Metazoa</taxon>
        <taxon>Chordata</taxon>
        <taxon>Craniata</taxon>
        <taxon>Vertebrata</taxon>
        <taxon>Euteleostomi</taxon>
        <taxon>Lepidosauria</taxon>
        <taxon>Squamata</taxon>
        <taxon>Bifurcata</taxon>
        <taxon>Unidentata</taxon>
        <taxon>Episquamata</taxon>
        <taxon>Laterata</taxon>
        <taxon>Lacertibaenia</taxon>
        <taxon>Lacertidae</taxon>
        <taxon>Podarcis</taxon>
    </lineage>
</organism>
<protein>
    <submittedName>
        <fullName evidence="2">Uncharacterized protein</fullName>
    </submittedName>
</protein>
<evidence type="ECO:0000313" key="3">
    <source>
        <dbReference type="Proteomes" id="UP001178461"/>
    </source>
</evidence>